<reference evidence="2 3" key="1">
    <citation type="submission" date="2019-01" db="EMBL/GenBank/DDBJ databases">
        <title>Insights into ecological role of a new deltaproteobacterial order Candidatus Sinidesulfobacterales (Sva0485) by metagenomics and metatranscriptomics.</title>
        <authorList>
            <person name="Tan S."/>
            <person name="Liu J."/>
            <person name="Fang Y."/>
            <person name="Hedlund B."/>
            <person name="Lian Z.-H."/>
            <person name="Huang L.-Y."/>
            <person name="Li J.-T."/>
            <person name="Huang L.-N."/>
            <person name="Li W.-J."/>
            <person name="Jiang H.-C."/>
            <person name="Dong H.-L."/>
            <person name="Shu W.-S."/>
        </authorList>
    </citation>
    <scope>NUCLEOTIDE SEQUENCE [LARGE SCALE GENOMIC DNA]</scope>
    <source>
        <strain evidence="2">AP4</strain>
    </source>
</reference>
<dbReference type="EMBL" id="SHMQ01000002">
    <property type="protein sequence ID" value="RZV40251.1"/>
    <property type="molecule type" value="Genomic_DNA"/>
</dbReference>
<gene>
    <name evidence="2" type="ORF">EVJ48_01795</name>
</gene>
<dbReference type="InterPro" id="IPR025669">
    <property type="entry name" value="AAA_dom"/>
</dbReference>
<accession>A0A520XGC5</accession>
<sequence length="259" mass="28554">MGDFMIISIVNQKGGVGKTTTAVNLSKSLTLPLASKKVLLVDLDPQANATLHLTERVEPEKSISAVLMEKALLKDVVINVDGIDLVPSNISLSGVELEIFMKIGREYILKDALKDVKDKYDYILIDCPPSLGLISLNALAASDRIIVPILLEKFAVDGLSDFLNTFDRVKSKINNNLEIMGYLAVGYNKRLSVSKQIYESVLKPQLGDKMFKTVIRTDTKLKEAQAMCKTVYTYKNNSKCAADYIDLAKEITGGKYGKI</sequence>
<dbReference type="InterPro" id="IPR027417">
    <property type="entry name" value="P-loop_NTPase"/>
</dbReference>
<evidence type="ECO:0000259" key="1">
    <source>
        <dbReference type="Pfam" id="PF13614"/>
    </source>
</evidence>
<organism evidence="2 3">
    <name type="scientific">Candidatus Acidulodesulfobacterium acidiphilum</name>
    <dbReference type="NCBI Taxonomy" id="2597224"/>
    <lineage>
        <taxon>Bacteria</taxon>
        <taxon>Deltaproteobacteria</taxon>
        <taxon>Candidatus Acidulodesulfobacterales</taxon>
        <taxon>Candidatus Acidulodesulfobacterium</taxon>
    </lineage>
</organism>
<evidence type="ECO:0000313" key="3">
    <source>
        <dbReference type="Proteomes" id="UP000322454"/>
    </source>
</evidence>
<dbReference type="PIRSF" id="PIRSF009320">
    <property type="entry name" value="Nuc_binding_HP_1000"/>
    <property type="match status" value="1"/>
</dbReference>
<name>A0A520XGC5_9DELT</name>
<dbReference type="CDD" id="cd02042">
    <property type="entry name" value="ParAB_family"/>
    <property type="match status" value="1"/>
</dbReference>
<protein>
    <submittedName>
        <fullName evidence="2">ParA family protein</fullName>
    </submittedName>
</protein>
<dbReference type="SUPFAM" id="SSF52540">
    <property type="entry name" value="P-loop containing nucleoside triphosphate hydrolases"/>
    <property type="match status" value="1"/>
</dbReference>
<dbReference type="FunFam" id="3.40.50.300:FF:000285">
    <property type="entry name" value="Sporulation initiation inhibitor Soj"/>
    <property type="match status" value="1"/>
</dbReference>
<feature type="domain" description="AAA" evidence="1">
    <location>
        <begin position="6"/>
        <end position="179"/>
    </location>
</feature>
<dbReference type="AlphaFoldDB" id="A0A520XGC5"/>
<dbReference type="PANTHER" id="PTHR13696">
    <property type="entry name" value="P-LOOP CONTAINING NUCLEOSIDE TRIPHOSPHATE HYDROLASE"/>
    <property type="match status" value="1"/>
</dbReference>
<dbReference type="Pfam" id="PF13614">
    <property type="entry name" value="AAA_31"/>
    <property type="match status" value="1"/>
</dbReference>
<evidence type="ECO:0000313" key="2">
    <source>
        <dbReference type="EMBL" id="RZV40251.1"/>
    </source>
</evidence>
<dbReference type="Proteomes" id="UP000322454">
    <property type="component" value="Unassembled WGS sequence"/>
</dbReference>
<proteinExistence type="predicted"/>
<dbReference type="PANTHER" id="PTHR13696:SF52">
    <property type="entry name" value="PARA FAMILY PROTEIN CT_582"/>
    <property type="match status" value="1"/>
</dbReference>
<dbReference type="Gene3D" id="3.40.50.300">
    <property type="entry name" value="P-loop containing nucleotide triphosphate hydrolases"/>
    <property type="match status" value="1"/>
</dbReference>
<dbReference type="InterPro" id="IPR050678">
    <property type="entry name" value="DNA_Partitioning_ATPase"/>
</dbReference>
<comment type="caution">
    <text evidence="2">The sequence shown here is derived from an EMBL/GenBank/DDBJ whole genome shotgun (WGS) entry which is preliminary data.</text>
</comment>